<dbReference type="NCBIfam" id="TIGR02122">
    <property type="entry name" value="TRAP_TAXI"/>
    <property type="match status" value="1"/>
</dbReference>
<keyword evidence="1" id="KW-0732">Signal</keyword>
<dbReference type="RefSeq" id="WP_023434209.1">
    <property type="nucleotide sequence ID" value="NZ_AWXZ01000042.1"/>
</dbReference>
<proteinExistence type="predicted"/>
<dbReference type="Pfam" id="PF16868">
    <property type="entry name" value="NMT1_3"/>
    <property type="match status" value="1"/>
</dbReference>
<dbReference type="PANTHER" id="PTHR42941:SF1">
    <property type="entry name" value="SLL1037 PROTEIN"/>
    <property type="match status" value="1"/>
</dbReference>
<dbReference type="CDD" id="cd13520">
    <property type="entry name" value="PBP2_TAXI_TRAP"/>
    <property type="match status" value="1"/>
</dbReference>
<dbReference type="eggNOG" id="COG2358">
    <property type="taxonomic scope" value="Bacteria"/>
</dbReference>
<gene>
    <name evidence="2" type="ORF">N177_4103</name>
</gene>
<evidence type="ECO:0000313" key="3">
    <source>
        <dbReference type="Proteomes" id="UP000017819"/>
    </source>
</evidence>
<feature type="signal peptide" evidence="1">
    <location>
        <begin position="1"/>
        <end position="25"/>
    </location>
</feature>
<dbReference type="Proteomes" id="UP000017819">
    <property type="component" value="Unassembled WGS sequence"/>
</dbReference>
<protein>
    <submittedName>
        <fullName evidence="2">TRAP transporter solute receptor, TAXI family</fullName>
    </submittedName>
</protein>
<reference evidence="2 3" key="1">
    <citation type="journal article" date="2014" name="Genome Announc.">
        <title>Draft Genome Sequence of Lutibaculum baratangense Strain AMV1T, Isolated from a Mud Volcano in Andamans, India.</title>
        <authorList>
            <person name="Singh A."/>
            <person name="Sreenivas A."/>
            <person name="Sathyanarayana Reddy G."/>
            <person name="Pinnaka A.K."/>
            <person name="Shivaji S."/>
        </authorList>
    </citation>
    <scope>NUCLEOTIDE SEQUENCE [LARGE SCALE GENOMIC DNA]</scope>
    <source>
        <strain evidence="2 3">AMV1</strain>
    </source>
</reference>
<keyword evidence="2" id="KW-0675">Receptor</keyword>
<dbReference type="PANTHER" id="PTHR42941">
    <property type="entry name" value="SLL1037 PROTEIN"/>
    <property type="match status" value="1"/>
</dbReference>
<name>V4T7D8_9HYPH</name>
<dbReference type="PATRIC" id="fig|631454.5.peg.4051"/>
<feature type="chain" id="PRO_5004728243" evidence="1">
    <location>
        <begin position="26"/>
        <end position="320"/>
    </location>
</feature>
<keyword evidence="3" id="KW-1185">Reference proteome</keyword>
<dbReference type="EMBL" id="AWXZ01000042">
    <property type="protein sequence ID" value="ESR22538.1"/>
    <property type="molecule type" value="Genomic_DNA"/>
</dbReference>
<dbReference type="AlphaFoldDB" id="V4T7D8"/>
<evidence type="ECO:0000256" key="1">
    <source>
        <dbReference type="SAM" id="SignalP"/>
    </source>
</evidence>
<dbReference type="SUPFAM" id="SSF53850">
    <property type="entry name" value="Periplasmic binding protein-like II"/>
    <property type="match status" value="1"/>
</dbReference>
<organism evidence="2 3">
    <name type="scientific">Lutibaculum baratangense AMV1</name>
    <dbReference type="NCBI Taxonomy" id="631454"/>
    <lineage>
        <taxon>Bacteria</taxon>
        <taxon>Pseudomonadati</taxon>
        <taxon>Pseudomonadota</taxon>
        <taxon>Alphaproteobacteria</taxon>
        <taxon>Hyphomicrobiales</taxon>
        <taxon>Tepidamorphaceae</taxon>
        <taxon>Lutibaculum</taxon>
    </lineage>
</organism>
<dbReference type="STRING" id="631454.N177_4103"/>
<comment type="caution">
    <text evidence="2">The sequence shown here is derived from an EMBL/GenBank/DDBJ whole genome shotgun (WGS) entry which is preliminary data.</text>
</comment>
<dbReference type="OrthoDB" id="9776669at2"/>
<dbReference type="InterPro" id="IPR011852">
    <property type="entry name" value="TRAP_TAXI"/>
</dbReference>
<evidence type="ECO:0000313" key="2">
    <source>
        <dbReference type="EMBL" id="ESR22538.1"/>
    </source>
</evidence>
<accession>V4T7D8</accession>
<sequence length="320" mass="33961">MGRRTLAYALAAAGLAAFTAPSAFAQDKTEVAWGGSNPGGVMYYMVGVAGTELAKDLPDVNITQVTTGGSTENAKRLIKGELDMGIVYGSHVYMAQKPEGPFADGEKGDMLRGVAMAYEGPTYFVTLAGSGIESIGDLAGKKVALGPPGSGTVFNCSNILTALGLLDQIQPQMMTFADAGRALGNGQIDAFCQSSSPAAAVTELAETQDILVVPYSEEELASVSDTYPFYHTGTMPETTYNGVPATDMPYTTVYWVAHERVPKDVVQRMVEAAYKRQDALASGHKAWAQMKPDVENFEKLGVPMHAGAQAYYDTHQDASK</sequence>
<dbReference type="Gene3D" id="3.40.190.10">
    <property type="entry name" value="Periplasmic binding protein-like II"/>
    <property type="match status" value="2"/>
</dbReference>